<keyword evidence="2" id="KW-0645">Protease</keyword>
<dbReference type="InterPro" id="IPR003653">
    <property type="entry name" value="Peptidase_C48_C"/>
</dbReference>
<feature type="coiled-coil region" evidence="5">
    <location>
        <begin position="193"/>
        <end position="239"/>
    </location>
</feature>
<dbReference type="FunFam" id="3.40.395.10:FF:000001">
    <property type="entry name" value="Sentrin-specific protease 1"/>
    <property type="match status" value="1"/>
</dbReference>
<dbReference type="PANTHER" id="PTHR12606">
    <property type="entry name" value="SENTRIN/SUMO-SPECIFIC PROTEASE"/>
    <property type="match status" value="1"/>
</dbReference>
<evidence type="ECO:0000256" key="1">
    <source>
        <dbReference type="ARBA" id="ARBA00005234"/>
    </source>
</evidence>
<evidence type="ECO:0000256" key="5">
    <source>
        <dbReference type="SAM" id="Coils"/>
    </source>
</evidence>
<dbReference type="WBParaSite" id="MhA1_Contig104.frz3.gene28">
    <property type="protein sequence ID" value="MhA1_Contig104.frz3.gene28"/>
    <property type="gene ID" value="MhA1_Contig104.frz3.gene28"/>
</dbReference>
<dbReference type="PANTHER" id="PTHR12606:SF141">
    <property type="entry name" value="GH15225P-RELATED"/>
    <property type="match status" value="1"/>
</dbReference>
<evidence type="ECO:0000256" key="2">
    <source>
        <dbReference type="ARBA" id="ARBA00022670"/>
    </source>
</evidence>
<dbReference type="Proteomes" id="UP000095281">
    <property type="component" value="Unplaced"/>
</dbReference>
<evidence type="ECO:0000313" key="9">
    <source>
        <dbReference type="WBParaSite" id="MhA1_Contig104.frz3.gene28"/>
    </source>
</evidence>
<protein>
    <submittedName>
        <fullName evidence="9">ULP_PROTEASE domain-containing protein</fullName>
    </submittedName>
</protein>
<evidence type="ECO:0000313" key="8">
    <source>
        <dbReference type="Proteomes" id="UP000095281"/>
    </source>
</evidence>
<dbReference type="GO" id="GO:0016926">
    <property type="term" value="P:protein desumoylation"/>
    <property type="evidence" value="ECO:0007669"/>
    <property type="project" value="TreeGrafter"/>
</dbReference>
<dbReference type="GO" id="GO:0006508">
    <property type="term" value="P:proteolysis"/>
    <property type="evidence" value="ECO:0007669"/>
    <property type="project" value="UniProtKB-KW"/>
</dbReference>
<name>A0A1I8AYI1_MELHA</name>
<comment type="similarity">
    <text evidence="1">Belongs to the peptidase C48 family.</text>
</comment>
<feature type="domain" description="Ubiquitin-like protease family profile" evidence="7">
    <location>
        <begin position="284"/>
        <end position="453"/>
    </location>
</feature>
<keyword evidence="4" id="KW-0788">Thiol protease</keyword>
<dbReference type="Pfam" id="PF02902">
    <property type="entry name" value="Peptidase_C48"/>
    <property type="match status" value="1"/>
</dbReference>
<feature type="compositionally biased region" description="Polar residues" evidence="6">
    <location>
        <begin position="168"/>
        <end position="188"/>
    </location>
</feature>
<feature type="compositionally biased region" description="Basic and acidic residues" evidence="6">
    <location>
        <begin position="153"/>
        <end position="165"/>
    </location>
</feature>
<dbReference type="InterPro" id="IPR038765">
    <property type="entry name" value="Papain-like_cys_pep_sf"/>
</dbReference>
<accession>A0A1I8AYI1</accession>
<evidence type="ECO:0000256" key="4">
    <source>
        <dbReference type="ARBA" id="ARBA00022807"/>
    </source>
</evidence>
<keyword evidence="3" id="KW-0378">Hydrolase</keyword>
<keyword evidence="5" id="KW-0175">Coiled coil</keyword>
<keyword evidence="8" id="KW-1185">Reference proteome</keyword>
<proteinExistence type="inferred from homology"/>
<evidence type="ECO:0000256" key="3">
    <source>
        <dbReference type="ARBA" id="ARBA00022801"/>
    </source>
</evidence>
<dbReference type="Gene3D" id="3.40.395.10">
    <property type="entry name" value="Adenoviral Proteinase, Chain A"/>
    <property type="match status" value="1"/>
</dbReference>
<dbReference type="SUPFAM" id="SSF54001">
    <property type="entry name" value="Cysteine proteinases"/>
    <property type="match status" value="1"/>
</dbReference>
<dbReference type="GO" id="GO:0016929">
    <property type="term" value="F:deSUMOylase activity"/>
    <property type="evidence" value="ECO:0007669"/>
    <property type="project" value="TreeGrafter"/>
</dbReference>
<dbReference type="GO" id="GO:0080090">
    <property type="term" value="P:regulation of primary metabolic process"/>
    <property type="evidence" value="ECO:0007669"/>
    <property type="project" value="UniProtKB-ARBA"/>
</dbReference>
<dbReference type="AlphaFoldDB" id="A0A1I8AYI1"/>
<dbReference type="PROSITE" id="PS50600">
    <property type="entry name" value="ULP_PROTEASE"/>
    <property type="match status" value="1"/>
</dbReference>
<dbReference type="GO" id="GO:0005634">
    <property type="term" value="C:nucleus"/>
    <property type="evidence" value="ECO:0007669"/>
    <property type="project" value="TreeGrafter"/>
</dbReference>
<evidence type="ECO:0000256" key="6">
    <source>
        <dbReference type="SAM" id="MobiDB-lite"/>
    </source>
</evidence>
<evidence type="ECO:0000259" key="7">
    <source>
        <dbReference type="PROSITE" id="PS50600"/>
    </source>
</evidence>
<organism evidence="8 9">
    <name type="scientific">Meloidogyne hapla</name>
    <name type="common">Root-knot nematode worm</name>
    <dbReference type="NCBI Taxonomy" id="6305"/>
    <lineage>
        <taxon>Eukaryota</taxon>
        <taxon>Metazoa</taxon>
        <taxon>Ecdysozoa</taxon>
        <taxon>Nematoda</taxon>
        <taxon>Chromadorea</taxon>
        <taxon>Rhabditida</taxon>
        <taxon>Tylenchina</taxon>
        <taxon>Tylenchomorpha</taxon>
        <taxon>Tylenchoidea</taxon>
        <taxon>Meloidogynidae</taxon>
        <taxon>Meloidogyninae</taxon>
        <taxon>Meloidogyne</taxon>
    </lineage>
</organism>
<feature type="region of interest" description="Disordered" evidence="6">
    <location>
        <begin position="130"/>
        <end position="188"/>
    </location>
</feature>
<reference evidence="9" key="1">
    <citation type="submission" date="2016-11" db="UniProtKB">
        <authorList>
            <consortium name="WormBaseParasite"/>
        </authorList>
    </citation>
    <scope>IDENTIFICATION</scope>
</reference>
<dbReference type="GO" id="GO:0060255">
    <property type="term" value="P:regulation of macromolecule metabolic process"/>
    <property type="evidence" value="ECO:0007669"/>
    <property type="project" value="UniProtKB-ARBA"/>
</dbReference>
<sequence length="483" mass="57031">MHFGSLFSLPRGNSERFKPYTTSSPSRCNRLKSILHKSEWSDFQQGQQLKNHPETDYLSYQGKMDRLKKILGLPIKDTSTTPQFHFDPTGRFNSNGYTNSNGHANFAANSRTSLIDVVRAYFSRSNVNFHPPADLDFRPRNNTVSTSEPIIPSKDDKSNLPDRFKPQIHQNNGAPPRRSTSTSLPNMQQQWRCRKYNDEKVNRRRVVKELEAELAGRELSRHNRKIDEQEMLRMRLQLEGLRLERRVPPREEFPEIPHDVRQVIQVIWNRDEPQNEVFSSFDGVDITRKDLLTLYGTEWLNDEGKLNDQVINFYINLIVARSKVNGTLPRVYAFNTFFYKNLCQKGFAGVKRWTRKVDIFDNQMILVPVHLGNHWCMAVIDFEERKIDYYDSLLGENFRCLELLREYLLQESMDKKQRQYDLTGWEFTNRTDIPNQQNLWDCGVFSILFSEYASRRAPVTFTQQHIPYFRERIVYEILRKELL</sequence>